<sequence>MNNLCKLFFYFFIIGLYGVFGQETKTYNIHSHNDYLQNAPFWNAYTNGLNSIEVDVFLKDGVLYATHSKADIKKGQTIENLYLQPLEKVYSLQLGDQQGIQLLIDIKSEPYSTLKKLVSVFKKYPKVIQNPAISIVISGNRPKVEEYTDYPEYLKFDYQSLEAHPNEKIWDRVAMISLDFKKFSPWNGMGRLTREDLENVTETIDKAHALGKPFRFWGAPDSKTAWKVFAELGVDYINTDMPAKSAAYINSMAHRIYQNKAHSKVYKPTYGSDQKISPIRNVILLIGDGNGLSHISASVLANGGETTLTQLKSIGLIKTQSADDFTTDSAAAGTALATGQKTYNRAIGMGVDREPIINITEFLDQHQFLSGCITTDNIVGATPGSFYAHQLDRDHTKAIANDLFKSKLSLFVGGGSADFDQDLGLNGFSMVNQIEEIGTTNANKVGMFLSKNGVPSMMDGRGNQLADATRNGLQFLSTKNKPFFLMVEGAKIDSYAHRNNVAGIVSEGIDFDTAITEAISFADRSGNTLVIITADHETGGFSIPQGNMENGVIEGDFTTHDHTASMVPIFAYGPHSQEFQGIYENSEVFHKIIKVLGL</sequence>
<name>A0ABW5VGZ8_9FLAO</name>
<dbReference type="CDD" id="cd08577">
    <property type="entry name" value="PI-PLCc_GDPD_SF_unchar3"/>
    <property type="match status" value="1"/>
</dbReference>
<keyword evidence="3" id="KW-0378">Hydrolase</keyword>
<dbReference type="SMART" id="SM00098">
    <property type="entry name" value="alkPPc"/>
    <property type="match status" value="1"/>
</dbReference>
<dbReference type="RefSeq" id="WP_251805690.1">
    <property type="nucleotide sequence ID" value="NZ_CP166679.1"/>
</dbReference>
<dbReference type="SUPFAM" id="SSF51695">
    <property type="entry name" value="PLC-like phosphodiesterases"/>
    <property type="match status" value="1"/>
</dbReference>
<dbReference type="Gene3D" id="3.40.720.10">
    <property type="entry name" value="Alkaline Phosphatase, subunit A"/>
    <property type="match status" value="1"/>
</dbReference>
<dbReference type="PANTHER" id="PTHR11596">
    <property type="entry name" value="ALKALINE PHOSPHATASE"/>
    <property type="match status" value="1"/>
</dbReference>
<dbReference type="InterPro" id="IPR017946">
    <property type="entry name" value="PLC-like_Pdiesterase_TIM-brl"/>
</dbReference>
<protein>
    <submittedName>
        <fullName evidence="3">Alkaline phosphatase</fullName>
        <ecNumber evidence="3">3.1.3.1</ecNumber>
    </submittedName>
</protein>
<reference evidence="4" key="1">
    <citation type="journal article" date="2019" name="Int. J. Syst. Evol. Microbiol.">
        <title>The Global Catalogue of Microorganisms (GCM) 10K type strain sequencing project: providing services to taxonomists for standard genome sequencing and annotation.</title>
        <authorList>
            <consortium name="The Broad Institute Genomics Platform"/>
            <consortium name="The Broad Institute Genome Sequencing Center for Infectious Disease"/>
            <person name="Wu L."/>
            <person name="Ma J."/>
        </authorList>
    </citation>
    <scope>NUCLEOTIDE SEQUENCE [LARGE SCALE GENOMIC DNA]</scope>
    <source>
        <strain evidence="4">KCTC 52924</strain>
    </source>
</reference>
<dbReference type="InterPro" id="IPR017850">
    <property type="entry name" value="Alkaline_phosphatase_core_sf"/>
</dbReference>
<gene>
    <name evidence="3" type="ORF">ACFS1K_11015</name>
</gene>
<keyword evidence="4" id="KW-1185">Reference proteome</keyword>
<evidence type="ECO:0000256" key="2">
    <source>
        <dbReference type="RuleBase" id="RU003946"/>
    </source>
</evidence>
<comment type="caution">
    <text evidence="3">The sequence shown here is derived from an EMBL/GenBank/DDBJ whole genome shotgun (WGS) entry which is preliminary data.</text>
</comment>
<dbReference type="InterPro" id="IPR001952">
    <property type="entry name" value="Alkaline_phosphatase"/>
</dbReference>
<organism evidence="3 4">
    <name type="scientific">Arenibacter antarcticus</name>
    <dbReference type="NCBI Taxonomy" id="2040469"/>
    <lineage>
        <taxon>Bacteria</taxon>
        <taxon>Pseudomonadati</taxon>
        <taxon>Bacteroidota</taxon>
        <taxon>Flavobacteriia</taxon>
        <taxon>Flavobacteriales</taxon>
        <taxon>Flavobacteriaceae</taxon>
        <taxon>Arenibacter</taxon>
    </lineage>
</organism>
<dbReference type="InterPro" id="IPR039559">
    <property type="entry name" value="AIM6_PI-PLC-like_dom"/>
</dbReference>
<proteinExistence type="inferred from homology"/>
<dbReference type="Pfam" id="PF00245">
    <property type="entry name" value="Alk_phosphatase"/>
    <property type="match status" value="3"/>
</dbReference>
<dbReference type="GO" id="GO:0004035">
    <property type="term" value="F:alkaline phosphatase activity"/>
    <property type="evidence" value="ECO:0007669"/>
    <property type="project" value="UniProtKB-EC"/>
</dbReference>
<accession>A0ABW5VGZ8</accession>
<dbReference type="EC" id="3.1.3.1" evidence="3"/>
<dbReference type="SUPFAM" id="SSF53649">
    <property type="entry name" value="Alkaline phosphatase-like"/>
    <property type="match status" value="1"/>
</dbReference>
<dbReference type="Proteomes" id="UP001597532">
    <property type="component" value="Unassembled WGS sequence"/>
</dbReference>
<keyword evidence="1" id="KW-0597">Phosphoprotein</keyword>
<dbReference type="PRINTS" id="PR00113">
    <property type="entry name" value="ALKPHPHTASE"/>
</dbReference>
<evidence type="ECO:0000313" key="4">
    <source>
        <dbReference type="Proteomes" id="UP001597532"/>
    </source>
</evidence>
<evidence type="ECO:0000313" key="3">
    <source>
        <dbReference type="EMBL" id="MFD2790296.1"/>
    </source>
</evidence>
<dbReference type="PANTHER" id="PTHR11596:SF5">
    <property type="entry name" value="ALKALINE PHOSPHATASE"/>
    <property type="match status" value="1"/>
</dbReference>
<dbReference type="Gene3D" id="3.20.20.190">
    <property type="entry name" value="Phosphatidylinositol (PI) phosphodiesterase"/>
    <property type="match status" value="1"/>
</dbReference>
<dbReference type="Pfam" id="PF13653">
    <property type="entry name" value="GDPD_2"/>
    <property type="match status" value="1"/>
</dbReference>
<dbReference type="CDD" id="cd16012">
    <property type="entry name" value="ALP"/>
    <property type="match status" value="1"/>
</dbReference>
<comment type="similarity">
    <text evidence="2">Belongs to the alkaline phosphatase family.</text>
</comment>
<evidence type="ECO:0000256" key="1">
    <source>
        <dbReference type="ARBA" id="ARBA00022553"/>
    </source>
</evidence>
<dbReference type="EMBL" id="JBHUOK010000030">
    <property type="protein sequence ID" value="MFD2790296.1"/>
    <property type="molecule type" value="Genomic_DNA"/>
</dbReference>